<dbReference type="AlphaFoldDB" id="A0A2A6CW80"/>
<keyword evidence="2" id="KW-1185">Reference proteome</keyword>
<accession>A0A8R1UMP5</accession>
<evidence type="ECO:0000313" key="1">
    <source>
        <dbReference type="EnsemblMetazoa" id="PPA36137.1"/>
    </source>
</evidence>
<proteinExistence type="predicted"/>
<reference evidence="1" key="2">
    <citation type="submission" date="2022-06" db="UniProtKB">
        <authorList>
            <consortium name="EnsemblMetazoa"/>
        </authorList>
    </citation>
    <scope>IDENTIFICATION</scope>
    <source>
        <strain evidence="1">PS312</strain>
    </source>
</reference>
<protein>
    <submittedName>
        <fullName evidence="1">Uncharacterized protein</fullName>
    </submittedName>
</protein>
<reference evidence="2" key="1">
    <citation type="journal article" date="2008" name="Nat. Genet.">
        <title>The Pristionchus pacificus genome provides a unique perspective on nematode lifestyle and parasitism.</title>
        <authorList>
            <person name="Dieterich C."/>
            <person name="Clifton S.W."/>
            <person name="Schuster L.N."/>
            <person name="Chinwalla A."/>
            <person name="Delehaunty K."/>
            <person name="Dinkelacker I."/>
            <person name="Fulton L."/>
            <person name="Fulton R."/>
            <person name="Godfrey J."/>
            <person name="Minx P."/>
            <person name="Mitreva M."/>
            <person name="Roeseler W."/>
            <person name="Tian H."/>
            <person name="Witte H."/>
            <person name="Yang S.P."/>
            <person name="Wilson R.K."/>
            <person name="Sommer R.J."/>
        </authorList>
    </citation>
    <scope>NUCLEOTIDE SEQUENCE [LARGE SCALE GENOMIC DNA]</scope>
    <source>
        <strain evidence="2">PS312</strain>
    </source>
</reference>
<gene>
    <name evidence="1" type="primary">WBGene00274506</name>
</gene>
<name>A0A2A6CW80_PRIPA</name>
<evidence type="ECO:0000313" key="2">
    <source>
        <dbReference type="Proteomes" id="UP000005239"/>
    </source>
</evidence>
<sequence length="172" mass="19052">MLQTGQSWFLVAGRVGDVRAVGLETGIQDVRLEGGIRWIRKRQDPEKKGGCSMPAGKAENCEVLSKKQYIKCDLFTYIMVLLIQLRRVGDEFRVADELHHSVGLNQGEVTVGHDRIRYGYGTLSIAICFVSVSIQSFSMTSEANEARMNCDRAGLGAAWDHTTVGKDQSIDN</sequence>
<dbReference type="Proteomes" id="UP000005239">
    <property type="component" value="Unassembled WGS sequence"/>
</dbReference>
<accession>A0A2A6CW80</accession>
<organism evidence="1 2">
    <name type="scientific">Pristionchus pacificus</name>
    <name type="common">Parasitic nematode worm</name>
    <dbReference type="NCBI Taxonomy" id="54126"/>
    <lineage>
        <taxon>Eukaryota</taxon>
        <taxon>Metazoa</taxon>
        <taxon>Ecdysozoa</taxon>
        <taxon>Nematoda</taxon>
        <taxon>Chromadorea</taxon>
        <taxon>Rhabditida</taxon>
        <taxon>Rhabditina</taxon>
        <taxon>Diplogasteromorpha</taxon>
        <taxon>Diplogasteroidea</taxon>
        <taxon>Neodiplogasteridae</taxon>
        <taxon>Pristionchus</taxon>
    </lineage>
</organism>
<dbReference type="EnsemblMetazoa" id="PPA36137.1">
    <property type="protein sequence ID" value="PPA36137.1"/>
    <property type="gene ID" value="WBGene00274506"/>
</dbReference>